<feature type="active site" evidence="4">
    <location>
        <position position="365"/>
    </location>
</feature>
<dbReference type="PANTHER" id="PTHR12375">
    <property type="entry name" value="RNA-BINDING PROTEIN LUC7-RELATED"/>
    <property type="match status" value="1"/>
</dbReference>
<evidence type="ECO:0000259" key="8">
    <source>
        <dbReference type="PROSITE" id="PS51767"/>
    </source>
</evidence>
<dbReference type="PROSITE" id="PS00141">
    <property type="entry name" value="ASP_PROTEASE"/>
    <property type="match status" value="1"/>
</dbReference>
<keyword evidence="10" id="KW-1185">Reference proteome</keyword>
<feature type="active site" evidence="4">
    <location>
        <position position="608"/>
    </location>
</feature>
<dbReference type="GO" id="GO:0006508">
    <property type="term" value="P:proteolysis"/>
    <property type="evidence" value="ECO:0007669"/>
    <property type="project" value="UniProtKB-KW"/>
</dbReference>
<evidence type="ECO:0000256" key="6">
    <source>
        <dbReference type="SAM" id="Coils"/>
    </source>
</evidence>
<dbReference type="Proteomes" id="UP001140560">
    <property type="component" value="Unassembled WGS sequence"/>
</dbReference>
<dbReference type="Gene3D" id="2.40.70.10">
    <property type="entry name" value="Acid Proteases"/>
    <property type="match status" value="2"/>
</dbReference>
<evidence type="ECO:0000256" key="2">
    <source>
        <dbReference type="ARBA" id="ARBA00007447"/>
    </source>
</evidence>
<keyword evidence="6" id="KW-0175">Coiled coil</keyword>
<accession>A0A9W8YJE9</accession>
<evidence type="ECO:0000256" key="4">
    <source>
        <dbReference type="PIRSR" id="PIRSR601461-1"/>
    </source>
</evidence>
<dbReference type="InterPro" id="IPR001969">
    <property type="entry name" value="Aspartic_peptidase_AS"/>
</dbReference>
<dbReference type="InterPro" id="IPR004882">
    <property type="entry name" value="Luc7-rel"/>
</dbReference>
<dbReference type="InterPro" id="IPR033121">
    <property type="entry name" value="PEPTIDASE_A1"/>
</dbReference>
<keyword evidence="3 5" id="KW-0064">Aspartyl protease</keyword>
<dbReference type="PROSITE" id="PS51767">
    <property type="entry name" value="PEPTIDASE_A1"/>
    <property type="match status" value="1"/>
</dbReference>
<evidence type="ECO:0000256" key="7">
    <source>
        <dbReference type="SAM" id="MobiDB-lite"/>
    </source>
</evidence>
<gene>
    <name evidence="9" type="primary">LUC7</name>
    <name evidence="9" type="ORF">N0V83_000858</name>
</gene>
<dbReference type="GO" id="GO:0003729">
    <property type="term" value="F:mRNA binding"/>
    <property type="evidence" value="ECO:0007669"/>
    <property type="project" value="InterPro"/>
</dbReference>
<dbReference type="CDD" id="cd05471">
    <property type="entry name" value="pepsin_like"/>
    <property type="match status" value="1"/>
</dbReference>
<dbReference type="PRINTS" id="PR00792">
    <property type="entry name" value="PEPSIN"/>
</dbReference>
<dbReference type="InterPro" id="IPR001461">
    <property type="entry name" value="Aspartic_peptidase_A1"/>
</dbReference>
<evidence type="ECO:0000256" key="1">
    <source>
        <dbReference type="ARBA" id="ARBA00005655"/>
    </source>
</evidence>
<keyword evidence="5" id="KW-0645">Protease</keyword>
<keyword evidence="5" id="KW-0378">Hydrolase</keyword>
<reference evidence="9" key="1">
    <citation type="submission" date="2022-10" db="EMBL/GenBank/DDBJ databases">
        <title>Tapping the CABI collections for fungal endophytes: first genome assemblies for Collariella, Neodidymelliopsis, Ascochyta clinopodiicola, Didymella pomorum, Didymosphaeria variabile, Neocosmospora piperis and Neocucurbitaria cava.</title>
        <authorList>
            <person name="Hill R."/>
        </authorList>
    </citation>
    <scope>NUCLEOTIDE SEQUENCE</scope>
    <source>
        <strain evidence="9">IMI 356814</strain>
    </source>
</reference>
<dbReference type="AlphaFoldDB" id="A0A9W8YJE9"/>
<feature type="region of interest" description="Disordered" evidence="7">
    <location>
        <begin position="237"/>
        <end position="261"/>
    </location>
</feature>
<evidence type="ECO:0000313" key="9">
    <source>
        <dbReference type="EMBL" id="KAJ4378028.1"/>
    </source>
</evidence>
<dbReference type="GO" id="GO:0006376">
    <property type="term" value="P:mRNA splice site recognition"/>
    <property type="evidence" value="ECO:0007669"/>
    <property type="project" value="InterPro"/>
</dbReference>
<name>A0A9W8YJE9_9PLEO</name>
<dbReference type="InterPro" id="IPR021109">
    <property type="entry name" value="Peptidase_aspartic_dom_sf"/>
</dbReference>
<proteinExistence type="inferred from homology"/>
<dbReference type="InterPro" id="IPR034164">
    <property type="entry name" value="Pepsin-like_dom"/>
</dbReference>
<comment type="caution">
    <text evidence="9">The sequence shown here is derived from an EMBL/GenBank/DDBJ whole genome shotgun (WGS) entry which is preliminary data.</text>
</comment>
<comment type="similarity">
    <text evidence="2 5">Belongs to the peptidase A1 family.</text>
</comment>
<feature type="coiled-coil region" evidence="6">
    <location>
        <begin position="90"/>
        <end position="117"/>
    </location>
</feature>
<dbReference type="GO" id="GO:0004190">
    <property type="term" value="F:aspartic-type endopeptidase activity"/>
    <property type="evidence" value="ECO:0007669"/>
    <property type="project" value="UniProtKB-KW"/>
</dbReference>
<protein>
    <submittedName>
        <fullName evidence="9">Splicing factor</fullName>
    </submittedName>
</protein>
<dbReference type="GO" id="GO:0005685">
    <property type="term" value="C:U1 snRNP"/>
    <property type="evidence" value="ECO:0007669"/>
    <property type="project" value="InterPro"/>
</dbReference>
<sequence length="729" mass="79264">MAAAETRRLLEQLMGETLMSGSDQRAPQLSITDPKVCRSYLVGNCPHDLFTNTKNELGPCPKVHNEALKTEYQEADADQKRKWGFEFDYMRDMQHHIDSCNRKIESAQRRLEKTPEEIRQTNALLKQINELSKSITAGLLEVQVMGEEGLVNMALMEYTRCRMKKAEKEEKERELRALSDTGGPSGHQKLQVCDVCGAYLSRLDNDRRLADHFYGKMHLGYAQMRKSYDALREELKGRAPPRDTYSAPSGDMDGPRGGGGWGGGGYGGGGYGGGRRGGRGGRGRRGVTNNVLNLRAVSNASHLIPPSSKYLLQQRNAALYASQSKTRRQTTDPIADAQEDLITVGGRVYMTDVTLGDQPFTLVIDSGSSDTWVASSIFQCTNPNTMTSIALANCGFHTLYDPSSSPTFSQIRNMDFNIRYTGGEFLQGEMGTEQLGIGGVSDGYEPDLVVNQTIGVVDEGFWLGDGISSGLMGLAYSSLVSGARKLKYKSIMFTLTTQTPSLDPIFSLALSRPSYADPRGGGMLAIGGIPDISHDNDWVNVPIVPLYTNLFAFYTINIDGFDITPLRPPQPPLAASAASSPSPAPIQPRQLIVPNIDPANYSLSAIIDSGTSLVYLPDGLTNYIAALFSPPATYNAGVGLFTVPCNAAAPRVGVIIGGKSFYMSQDDLMNRLIQPPGGPIVNTARRTCTLAIQRAGGGGNTLGDSWMKNVLVVFDLKDNEIRIAARENY</sequence>
<evidence type="ECO:0000256" key="3">
    <source>
        <dbReference type="ARBA" id="ARBA00022750"/>
    </source>
</evidence>
<dbReference type="Pfam" id="PF03194">
    <property type="entry name" value="LUC7"/>
    <property type="match status" value="1"/>
</dbReference>
<evidence type="ECO:0000256" key="5">
    <source>
        <dbReference type="RuleBase" id="RU000454"/>
    </source>
</evidence>
<dbReference type="OrthoDB" id="153872at2759"/>
<evidence type="ECO:0000313" key="10">
    <source>
        <dbReference type="Proteomes" id="UP001140560"/>
    </source>
</evidence>
<organism evidence="9 10">
    <name type="scientific">Neocucurbitaria cava</name>
    <dbReference type="NCBI Taxonomy" id="798079"/>
    <lineage>
        <taxon>Eukaryota</taxon>
        <taxon>Fungi</taxon>
        <taxon>Dikarya</taxon>
        <taxon>Ascomycota</taxon>
        <taxon>Pezizomycotina</taxon>
        <taxon>Dothideomycetes</taxon>
        <taxon>Pleosporomycetidae</taxon>
        <taxon>Pleosporales</taxon>
        <taxon>Pleosporineae</taxon>
        <taxon>Cucurbitariaceae</taxon>
        <taxon>Neocucurbitaria</taxon>
    </lineage>
</organism>
<dbReference type="SUPFAM" id="SSF50630">
    <property type="entry name" value="Acid proteases"/>
    <property type="match status" value="1"/>
</dbReference>
<dbReference type="Pfam" id="PF00026">
    <property type="entry name" value="Asp"/>
    <property type="match status" value="2"/>
</dbReference>
<comment type="similarity">
    <text evidence="1">Belongs to the Luc7 family.</text>
</comment>
<feature type="domain" description="Peptidase A1" evidence="8">
    <location>
        <begin position="349"/>
        <end position="724"/>
    </location>
</feature>
<dbReference type="EMBL" id="JAPEUY010000001">
    <property type="protein sequence ID" value="KAJ4378028.1"/>
    <property type="molecule type" value="Genomic_DNA"/>
</dbReference>